<reference evidence="10" key="1">
    <citation type="journal article" date="2022" name="bioRxiv">
        <title>Sequencing and chromosome-scale assembly of the giantPleurodeles waltlgenome.</title>
        <authorList>
            <person name="Brown T."/>
            <person name="Elewa A."/>
            <person name="Iarovenko S."/>
            <person name="Subramanian E."/>
            <person name="Araus A.J."/>
            <person name="Petzold A."/>
            <person name="Susuki M."/>
            <person name="Suzuki K.-i.T."/>
            <person name="Hayashi T."/>
            <person name="Toyoda A."/>
            <person name="Oliveira C."/>
            <person name="Osipova E."/>
            <person name="Leigh N.D."/>
            <person name="Simon A."/>
            <person name="Yun M.H."/>
        </authorList>
    </citation>
    <scope>NUCLEOTIDE SEQUENCE</scope>
    <source>
        <strain evidence="10">20211129_DDA</strain>
        <tissue evidence="10">Liver</tissue>
    </source>
</reference>
<dbReference type="GO" id="GO:0015293">
    <property type="term" value="F:symporter activity"/>
    <property type="evidence" value="ECO:0007669"/>
    <property type="project" value="UniProtKB-KW"/>
</dbReference>
<evidence type="ECO:0000313" key="10">
    <source>
        <dbReference type="EMBL" id="KAJ1114057.1"/>
    </source>
</evidence>
<dbReference type="EMBL" id="JANPWB010000012">
    <property type="protein sequence ID" value="KAJ1114057.1"/>
    <property type="molecule type" value="Genomic_DNA"/>
</dbReference>
<evidence type="ECO:0000256" key="9">
    <source>
        <dbReference type="SAM" id="Phobius"/>
    </source>
</evidence>
<evidence type="ECO:0008006" key="12">
    <source>
        <dbReference type="Google" id="ProtNLM"/>
    </source>
</evidence>
<comment type="subcellular location">
    <subcellularLocation>
        <location evidence="1">Lysosome membrane</location>
        <topology evidence="1">Multi-pass membrane protein</topology>
    </subcellularLocation>
</comment>
<feature type="transmembrane region" description="Helical" evidence="9">
    <location>
        <begin position="151"/>
        <end position="176"/>
    </location>
</feature>
<sequence>MRDKHIQPFIYGSKGGPTEGIYVLHDDGLKWLDSGSFGDPGHRCLCFLGVFLFTKCLKEPYIIFIGLFSWTSGMLMSGFAKTTLLMFLVRVVIVFAFMPLPIFRSMMSKVVLDSEQGALFGCIACLESLTATVSGVVFSCVYATTVMWLPGFSFLLAAGLVLIPMSLVWAIMLIGYEEEQPHTLFINEVESDGGDLLS</sequence>
<dbReference type="Gene3D" id="1.20.1250.20">
    <property type="entry name" value="MFS general substrate transporter like domains"/>
    <property type="match status" value="1"/>
</dbReference>
<accession>A0AAV7ND91</accession>
<feature type="transmembrane region" description="Helical" evidence="9">
    <location>
        <begin position="85"/>
        <end position="106"/>
    </location>
</feature>
<gene>
    <name evidence="10" type="ORF">NDU88_002296</name>
</gene>
<dbReference type="PANTHER" id="PTHR23507:SF9">
    <property type="entry name" value="LYSOSOMAL PROTON-COUPLED STEROID CONJUGATE AND BILE ACID SYMPORTER SLC46A3"/>
    <property type="match status" value="1"/>
</dbReference>
<feature type="transmembrane region" description="Helical" evidence="9">
    <location>
        <begin position="118"/>
        <end position="145"/>
    </location>
</feature>
<protein>
    <recommendedName>
        <fullName evidence="12">Solute carrier family 46 member 3</fullName>
    </recommendedName>
</protein>
<name>A0AAV7ND91_PLEWA</name>
<evidence type="ECO:0000256" key="7">
    <source>
        <dbReference type="ARBA" id="ARBA00023180"/>
    </source>
</evidence>
<organism evidence="10 11">
    <name type="scientific">Pleurodeles waltl</name>
    <name type="common">Iberian ribbed newt</name>
    <dbReference type="NCBI Taxonomy" id="8319"/>
    <lineage>
        <taxon>Eukaryota</taxon>
        <taxon>Metazoa</taxon>
        <taxon>Chordata</taxon>
        <taxon>Craniata</taxon>
        <taxon>Vertebrata</taxon>
        <taxon>Euteleostomi</taxon>
        <taxon>Amphibia</taxon>
        <taxon>Batrachia</taxon>
        <taxon>Caudata</taxon>
        <taxon>Salamandroidea</taxon>
        <taxon>Salamandridae</taxon>
        <taxon>Pleurodelinae</taxon>
        <taxon>Pleurodeles</taxon>
    </lineage>
</organism>
<keyword evidence="6 9" id="KW-0472">Membrane</keyword>
<dbReference type="Proteomes" id="UP001066276">
    <property type="component" value="Chromosome 8"/>
</dbReference>
<dbReference type="InterPro" id="IPR036259">
    <property type="entry name" value="MFS_trans_sf"/>
</dbReference>
<dbReference type="PANTHER" id="PTHR23507">
    <property type="entry name" value="ZGC:174356"/>
    <property type="match status" value="1"/>
</dbReference>
<keyword evidence="4" id="KW-0769">Symport</keyword>
<keyword evidence="11" id="KW-1185">Reference proteome</keyword>
<evidence type="ECO:0000256" key="1">
    <source>
        <dbReference type="ARBA" id="ARBA00004155"/>
    </source>
</evidence>
<evidence type="ECO:0000256" key="8">
    <source>
        <dbReference type="ARBA" id="ARBA00023228"/>
    </source>
</evidence>
<evidence type="ECO:0000256" key="3">
    <source>
        <dbReference type="ARBA" id="ARBA00022692"/>
    </source>
</evidence>
<evidence type="ECO:0000256" key="5">
    <source>
        <dbReference type="ARBA" id="ARBA00022989"/>
    </source>
</evidence>
<keyword evidence="3 9" id="KW-0812">Transmembrane</keyword>
<keyword evidence="5 9" id="KW-1133">Transmembrane helix</keyword>
<evidence type="ECO:0000313" key="11">
    <source>
        <dbReference type="Proteomes" id="UP001066276"/>
    </source>
</evidence>
<keyword evidence="8" id="KW-0458">Lysosome</keyword>
<proteinExistence type="predicted"/>
<evidence type="ECO:0000256" key="6">
    <source>
        <dbReference type="ARBA" id="ARBA00023136"/>
    </source>
</evidence>
<keyword evidence="7" id="KW-0325">Glycoprotein</keyword>
<dbReference type="GO" id="GO:0005765">
    <property type="term" value="C:lysosomal membrane"/>
    <property type="evidence" value="ECO:0007669"/>
    <property type="project" value="UniProtKB-SubCell"/>
</dbReference>
<dbReference type="SUPFAM" id="SSF103473">
    <property type="entry name" value="MFS general substrate transporter"/>
    <property type="match status" value="1"/>
</dbReference>
<dbReference type="AlphaFoldDB" id="A0AAV7ND91"/>
<dbReference type="GO" id="GO:0034486">
    <property type="term" value="P:vacuolar transmembrane transport"/>
    <property type="evidence" value="ECO:0007669"/>
    <property type="project" value="TreeGrafter"/>
</dbReference>
<feature type="transmembrane region" description="Helical" evidence="9">
    <location>
        <begin position="61"/>
        <end position="79"/>
    </location>
</feature>
<keyword evidence="2" id="KW-0813">Transport</keyword>
<comment type="caution">
    <text evidence="10">The sequence shown here is derived from an EMBL/GenBank/DDBJ whole genome shotgun (WGS) entry which is preliminary data.</text>
</comment>
<evidence type="ECO:0000256" key="2">
    <source>
        <dbReference type="ARBA" id="ARBA00022448"/>
    </source>
</evidence>
<evidence type="ECO:0000256" key="4">
    <source>
        <dbReference type="ARBA" id="ARBA00022847"/>
    </source>
</evidence>